<dbReference type="OrthoDB" id="9802510at2"/>
<reference evidence="7" key="2">
    <citation type="submission" date="2019-06" db="EMBL/GenBank/DDBJ databases">
        <title>Co-occurence of chitin degradation, pigmentation and bioactivity in marine Pseudoalteromonas.</title>
        <authorList>
            <person name="Sonnenschein E.C."/>
            <person name="Bech P.K."/>
        </authorList>
    </citation>
    <scope>NUCLEOTIDE SEQUENCE [LARGE SCALE GENOMIC DNA]</scope>
    <source>
        <strain evidence="7">S3790</strain>
        <strain evidence="5">S3895</strain>
    </source>
</reference>
<dbReference type="Proteomes" id="UP000307164">
    <property type="component" value="Unassembled WGS sequence"/>
</dbReference>
<dbReference type="Proteomes" id="UP000307217">
    <property type="component" value="Unassembled WGS sequence"/>
</dbReference>
<dbReference type="Gene3D" id="3.40.109.10">
    <property type="entry name" value="NADH Oxidase"/>
    <property type="match status" value="1"/>
</dbReference>
<gene>
    <name evidence="4" type="ORF">CWC19_03135</name>
    <name evidence="5" type="ORF">CWC20_06685</name>
</gene>
<accession>A0A5S3VCS8</accession>
<keyword evidence="6" id="KW-1185">Reference proteome</keyword>
<evidence type="ECO:0000256" key="1">
    <source>
        <dbReference type="ARBA" id="ARBA00007118"/>
    </source>
</evidence>
<comment type="similarity">
    <text evidence="1">Belongs to the nitroreductase family.</text>
</comment>
<name>A0A5S3VCS8_9GAMM</name>
<feature type="domain" description="Nitroreductase" evidence="3">
    <location>
        <begin position="231"/>
        <end position="318"/>
    </location>
</feature>
<evidence type="ECO:0000313" key="6">
    <source>
        <dbReference type="Proteomes" id="UP000307164"/>
    </source>
</evidence>
<dbReference type="EMBL" id="PNBW01000033">
    <property type="protein sequence ID" value="TMO75936.1"/>
    <property type="molecule type" value="Genomic_DNA"/>
</dbReference>
<proteinExistence type="inferred from homology"/>
<dbReference type="EMBL" id="PNBX01000008">
    <property type="protein sequence ID" value="TMO70002.1"/>
    <property type="molecule type" value="Genomic_DNA"/>
</dbReference>
<dbReference type="PANTHER" id="PTHR43673:SF10">
    <property type="entry name" value="NADH DEHYDROGENASE_NAD(P)H NITROREDUCTASE XCC3605-RELATED"/>
    <property type="match status" value="1"/>
</dbReference>
<dbReference type="Pfam" id="PF00881">
    <property type="entry name" value="Nitroreductase"/>
    <property type="match status" value="2"/>
</dbReference>
<organism evidence="4 7">
    <name type="scientific">Pseudoalteromonas aurantia</name>
    <dbReference type="NCBI Taxonomy" id="43654"/>
    <lineage>
        <taxon>Bacteria</taxon>
        <taxon>Pseudomonadati</taxon>
        <taxon>Pseudomonadota</taxon>
        <taxon>Gammaproteobacteria</taxon>
        <taxon>Alteromonadales</taxon>
        <taxon>Pseudoalteromonadaceae</taxon>
        <taxon>Pseudoalteromonas</taxon>
    </lineage>
</organism>
<evidence type="ECO:0000313" key="5">
    <source>
        <dbReference type="EMBL" id="TMO75936.1"/>
    </source>
</evidence>
<evidence type="ECO:0000313" key="7">
    <source>
        <dbReference type="Proteomes" id="UP000307217"/>
    </source>
</evidence>
<dbReference type="InterPro" id="IPR000415">
    <property type="entry name" value="Nitroreductase-like"/>
</dbReference>
<dbReference type="InterPro" id="IPR029479">
    <property type="entry name" value="Nitroreductase"/>
</dbReference>
<evidence type="ECO:0000313" key="4">
    <source>
        <dbReference type="EMBL" id="TMO70002.1"/>
    </source>
</evidence>
<keyword evidence="2" id="KW-0560">Oxidoreductase</keyword>
<feature type="domain" description="Nitroreductase" evidence="3">
    <location>
        <begin position="173"/>
        <end position="227"/>
    </location>
</feature>
<dbReference type="GO" id="GO:0016491">
    <property type="term" value="F:oxidoreductase activity"/>
    <property type="evidence" value="ECO:0007669"/>
    <property type="project" value="UniProtKB-KW"/>
</dbReference>
<dbReference type="AlphaFoldDB" id="A0A5S3VCS8"/>
<comment type="caution">
    <text evidence="4">The sequence shown here is derived from an EMBL/GenBank/DDBJ whole genome shotgun (WGS) entry which is preliminary data.</text>
</comment>
<dbReference type="CDD" id="cd02062">
    <property type="entry name" value="Nitro_FMN_reductase"/>
    <property type="match status" value="1"/>
</dbReference>
<evidence type="ECO:0000256" key="2">
    <source>
        <dbReference type="ARBA" id="ARBA00023002"/>
    </source>
</evidence>
<dbReference type="PANTHER" id="PTHR43673">
    <property type="entry name" value="NAD(P)H NITROREDUCTASE YDGI-RELATED"/>
    <property type="match status" value="1"/>
</dbReference>
<reference evidence="4 7" key="1">
    <citation type="submission" date="2018-01" db="EMBL/GenBank/DDBJ databases">
        <authorList>
            <person name="Paulsen S."/>
            <person name="Gram L.K."/>
        </authorList>
    </citation>
    <scope>NUCLEOTIDE SEQUENCE [LARGE SCALE GENOMIC DNA]</scope>
    <source>
        <strain evidence="4 7">S3790</strain>
        <strain evidence="5">S3895</strain>
    </source>
</reference>
<reference evidence="4" key="3">
    <citation type="submission" date="2019-09" db="EMBL/GenBank/DDBJ databases">
        <title>Co-occurence of chitin degradation, pigmentation and bioactivity in marine Pseudoalteromonas.</title>
        <authorList>
            <person name="Sonnenschein E.C."/>
            <person name="Bech P.K."/>
        </authorList>
    </citation>
    <scope>NUCLEOTIDE SEQUENCE</scope>
    <source>
        <strain evidence="4">S3790</strain>
        <strain evidence="6">S3895</strain>
    </source>
</reference>
<dbReference type="SUPFAM" id="SSF55469">
    <property type="entry name" value="FMN-dependent nitroreductase-like"/>
    <property type="match status" value="1"/>
</dbReference>
<evidence type="ECO:0000259" key="3">
    <source>
        <dbReference type="Pfam" id="PF00881"/>
    </source>
</evidence>
<sequence length="344" mass="39270">MKQQIKKLMNEFQRIIQPLFTRASFLSRLYFLLFDQAYAFEQQSILKSKIKYRDSNGIQKESSSLLRRNIHRLEKGLIMRPRRSIFALDYIGETLKIFELARNIEGFNEKELIWASAVLYEYFSVVDSSDKRLKKHILHYESLGISAASNTVPYKSVERAKHTVSYAELAQLVKARRSTRWYLDKVVPRKLIQDAVYIASEAPSACNRQAFRFICIDDESAISKVAKLPGGTAGFLDNIPCLMAVIGDHSAYLEFRDRHAIYIDSSLASMQFMLACETLGLSTCAINWPELKQLDKRITSALNLPQHERVIMFIAVGYSLPEGGIPYSSKKESVQLLTFLGGDK</sequence>
<protein>
    <submittedName>
        <fullName evidence="4">Nitroreductase</fullName>
    </submittedName>
</protein>